<dbReference type="Gene3D" id="3.90.190.10">
    <property type="entry name" value="Protein tyrosine phosphatase superfamily"/>
    <property type="match status" value="2"/>
</dbReference>
<evidence type="ECO:0000256" key="6">
    <source>
        <dbReference type="ARBA" id="ARBA00022553"/>
    </source>
</evidence>
<evidence type="ECO:0000256" key="3">
    <source>
        <dbReference type="ARBA" id="ARBA00007315"/>
    </source>
</evidence>
<dbReference type="Pfam" id="PF22785">
    <property type="entry name" value="Tc-R-P"/>
    <property type="match status" value="1"/>
</dbReference>
<evidence type="ECO:0000256" key="12">
    <source>
        <dbReference type="ARBA" id="ARBA00023254"/>
    </source>
</evidence>
<feature type="region of interest" description="Disordered" evidence="14">
    <location>
        <begin position="466"/>
        <end position="617"/>
    </location>
</feature>
<evidence type="ECO:0000256" key="11">
    <source>
        <dbReference type="ARBA" id="ARBA00023242"/>
    </source>
</evidence>
<dbReference type="AlphaFoldDB" id="A0A3G2S2K0"/>
<organism evidence="17 18">
    <name type="scientific">Malassezia restricta (strain ATCC 96810 / NBRC 103918 / CBS 7877)</name>
    <name type="common">Seborrheic dermatitis infection agent</name>
    <dbReference type="NCBI Taxonomy" id="425264"/>
    <lineage>
        <taxon>Eukaryota</taxon>
        <taxon>Fungi</taxon>
        <taxon>Dikarya</taxon>
        <taxon>Basidiomycota</taxon>
        <taxon>Ustilaginomycotina</taxon>
        <taxon>Malasseziomycetes</taxon>
        <taxon>Malasseziales</taxon>
        <taxon>Malasseziaceae</taxon>
        <taxon>Malassezia</taxon>
    </lineage>
</organism>
<evidence type="ECO:0000313" key="18">
    <source>
        <dbReference type="Proteomes" id="UP000269793"/>
    </source>
</evidence>
<evidence type="ECO:0000256" key="7">
    <source>
        <dbReference type="ARBA" id="ARBA00022618"/>
    </source>
</evidence>
<name>A0A3G2S2K0_MALR7</name>
<keyword evidence="8" id="KW-0498">Mitosis</keyword>
<dbReference type="GO" id="GO:0007096">
    <property type="term" value="P:regulation of exit from mitosis"/>
    <property type="evidence" value="ECO:0007669"/>
    <property type="project" value="UniProtKB-ARBA"/>
</dbReference>
<keyword evidence="7" id="KW-0132">Cell division</keyword>
<dbReference type="GO" id="GO:0005816">
    <property type="term" value="C:spindle pole body"/>
    <property type="evidence" value="ECO:0007669"/>
    <property type="project" value="UniProtKB-ARBA"/>
</dbReference>
<dbReference type="InterPro" id="IPR020422">
    <property type="entry name" value="TYR_PHOSPHATASE_DUAL_dom"/>
</dbReference>
<dbReference type="SUPFAM" id="SSF52799">
    <property type="entry name" value="(Phosphotyrosine protein) phosphatases II"/>
    <property type="match status" value="2"/>
</dbReference>
<dbReference type="InterPro" id="IPR029260">
    <property type="entry name" value="DSPn"/>
</dbReference>
<proteinExistence type="inferred from homology"/>
<evidence type="ECO:0000259" key="16">
    <source>
        <dbReference type="PROSITE" id="PS50056"/>
    </source>
</evidence>
<reference evidence="17 18" key="1">
    <citation type="submission" date="2018-10" db="EMBL/GenBank/DDBJ databases">
        <title>Complete genome sequence of Malassezia restricta CBS 7877.</title>
        <authorList>
            <person name="Morand S.C."/>
            <person name="Bertignac M."/>
            <person name="Iltis A."/>
            <person name="Kolder I."/>
            <person name="Pirovano W."/>
            <person name="Jourdain R."/>
            <person name="Clavaud C."/>
        </authorList>
    </citation>
    <scope>NUCLEOTIDE SEQUENCE [LARGE SCALE GENOMIC DNA]</scope>
    <source>
        <strain evidence="17 18">CBS 7877</strain>
    </source>
</reference>
<dbReference type="FunFam" id="3.90.190.10:FF:000038">
    <property type="entry name" value="Tyrosine-protein phosphatase CDC14"/>
    <property type="match status" value="1"/>
</dbReference>
<comment type="subcellular location">
    <subcellularLocation>
        <location evidence="2">Cytoplasm</location>
    </subcellularLocation>
    <subcellularLocation>
        <location evidence="1">Nucleus</location>
    </subcellularLocation>
</comment>
<feature type="domain" description="Tyrosine-protein phosphatase" evidence="15">
    <location>
        <begin position="276"/>
        <end position="431"/>
    </location>
</feature>
<dbReference type="GO" id="GO:0005737">
    <property type="term" value="C:cytoplasm"/>
    <property type="evidence" value="ECO:0007669"/>
    <property type="project" value="UniProtKB-SubCell"/>
</dbReference>
<sequence length="617" mass="68028">MPEANGASSSSADAILHISPDDSDLVDFSLTQVQDTVLPTTSAVPSTTTPLTSPAPTLPATSLPPLEHGLIPVSTRFWFGVFRELVDPDLLNKDAPSTTRYVPADVPLCERPSKLQWFCIDDDLVYMSFSNDWGPLNIAMFYRFCVHVHQMLMDPHMDGTHLVLYTSTHPHHKANAALLCAMYAMTIDHISPADAFYPFSEMEFQPFRDAGYGRADYSLTIQDILYGVRRALDHDLLDLTTFDLESYEYYEQVHNGDWNWITPHFLAFASPKDRAYMSTLASQGPHAAACMAKRMPMNPALRKTVEYFQDHKITLVVRLNNALYYSGAFEQAGIEHKDMYFDDGSNPSDEIIRAFIREADRTIKAGGVIAVHCKAGLGRTGVLIGAYLIWRYGFSASEVIGYMRLMRPGCVVGPQQHFMYENTAKWIQWGAEDRLRAELARELSAPAAPQTPAPSKRVVDAPATAPVNRMAKTTPCVGQPRKSPTSKRRRLDEVPSCLRVPSDESDAKTVAAQLDSAPSSPRTDAEVLGVLDPEPSPTATSPTSTAGEKAPRLAQPGTASPTRARRVMTPSQPSALSPTRSPVPKVRASPRMSPARVGTENRPPTLRSTVRSPRART</sequence>
<dbReference type="InterPro" id="IPR016130">
    <property type="entry name" value="Tyr_Pase_AS"/>
</dbReference>
<dbReference type="SMART" id="SM00195">
    <property type="entry name" value="DSPc"/>
    <property type="match status" value="1"/>
</dbReference>
<keyword evidence="10" id="KW-0904">Protein phosphatase</keyword>
<dbReference type="InterPro" id="IPR050561">
    <property type="entry name" value="PTP"/>
</dbReference>
<evidence type="ECO:0000256" key="1">
    <source>
        <dbReference type="ARBA" id="ARBA00004123"/>
    </source>
</evidence>
<evidence type="ECO:0000256" key="14">
    <source>
        <dbReference type="SAM" id="MobiDB-lite"/>
    </source>
</evidence>
<keyword evidence="11" id="KW-0539">Nucleus</keyword>
<dbReference type="OrthoDB" id="5632at2759"/>
<dbReference type="GO" id="GO:0051321">
    <property type="term" value="P:meiotic cell cycle"/>
    <property type="evidence" value="ECO:0007669"/>
    <property type="project" value="UniProtKB-KW"/>
</dbReference>
<keyword evidence="9 17" id="KW-0378">Hydrolase</keyword>
<feature type="compositionally biased region" description="Polar residues" evidence="14">
    <location>
        <begin position="569"/>
        <end position="580"/>
    </location>
</feature>
<evidence type="ECO:0000313" key="17">
    <source>
        <dbReference type="EMBL" id="AYO41532.1"/>
    </source>
</evidence>
<dbReference type="CDD" id="cd14499">
    <property type="entry name" value="CDC14_C"/>
    <property type="match status" value="1"/>
</dbReference>
<dbReference type="PANTHER" id="PTHR23339">
    <property type="entry name" value="TYROSINE SPECIFIC PROTEIN PHOSPHATASE AND DUAL SPECIFICITY PROTEIN PHOSPHATASE"/>
    <property type="match status" value="1"/>
</dbReference>
<keyword evidence="12" id="KW-0469">Meiosis</keyword>
<dbReference type="PROSITE" id="PS50056">
    <property type="entry name" value="TYR_PHOSPHATASE_2"/>
    <property type="match status" value="1"/>
</dbReference>
<keyword evidence="5" id="KW-0963">Cytoplasm</keyword>
<dbReference type="PROSITE" id="PS50054">
    <property type="entry name" value="TYR_PHOSPHATASE_DUAL"/>
    <property type="match status" value="1"/>
</dbReference>
<dbReference type="STRING" id="425264.A0A3G2S2K0"/>
<dbReference type="CDD" id="cd17657">
    <property type="entry name" value="CDC14_N"/>
    <property type="match status" value="1"/>
</dbReference>
<dbReference type="Proteomes" id="UP000269793">
    <property type="component" value="Chromosome I"/>
</dbReference>
<dbReference type="GO" id="GO:0000278">
    <property type="term" value="P:mitotic cell cycle"/>
    <property type="evidence" value="ECO:0007669"/>
    <property type="project" value="UniProtKB-ARBA"/>
</dbReference>
<keyword evidence="13" id="KW-0131">Cell cycle</keyword>
<keyword evidence="18" id="KW-1185">Reference proteome</keyword>
<dbReference type="PROSITE" id="PS00383">
    <property type="entry name" value="TYR_PHOSPHATASE_1"/>
    <property type="match status" value="1"/>
</dbReference>
<dbReference type="GO" id="GO:0005730">
    <property type="term" value="C:nucleolus"/>
    <property type="evidence" value="ECO:0007669"/>
    <property type="project" value="UniProtKB-ARBA"/>
</dbReference>
<comment type="similarity">
    <text evidence="3">Belongs to the protein-tyrosine phosphatase family. Non-receptor class CDC14 subfamily.</text>
</comment>
<dbReference type="VEuPathDB" id="FungiDB:DNF11_0582"/>
<dbReference type="GO" id="GO:0051301">
    <property type="term" value="P:cell division"/>
    <property type="evidence" value="ECO:0007669"/>
    <property type="project" value="UniProtKB-KW"/>
</dbReference>
<evidence type="ECO:0000256" key="13">
    <source>
        <dbReference type="ARBA" id="ARBA00023306"/>
    </source>
</evidence>
<dbReference type="GO" id="GO:0033554">
    <property type="term" value="P:cellular response to stress"/>
    <property type="evidence" value="ECO:0007669"/>
    <property type="project" value="UniProtKB-ARBA"/>
</dbReference>
<evidence type="ECO:0000256" key="5">
    <source>
        <dbReference type="ARBA" id="ARBA00022490"/>
    </source>
</evidence>
<dbReference type="SMART" id="SM00404">
    <property type="entry name" value="PTPc_motif"/>
    <property type="match status" value="1"/>
</dbReference>
<dbReference type="InterPro" id="IPR044506">
    <property type="entry name" value="CDC14_C"/>
</dbReference>
<feature type="compositionally biased region" description="Low complexity" evidence="14">
    <location>
        <begin position="537"/>
        <end position="546"/>
    </location>
</feature>
<evidence type="ECO:0000256" key="8">
    <source>
        <dbReference type="ARBA" id="ARBA00022776"/>
    </source>
</evidence>
<evidence type="ECO:0000256" key="4">
    <source>
        <dbReference type="ARBA" id="ARBA00013064"/>
    </source>
</evidence>
<dbReference type="GO" id="GO:0032954">
    <property type="term" value="P:regulation of cytokinetic process"/>
    <property type="evidence" value="ECO:0007669"/>
    <property type="project" value="UniProtKB-ARBA"/>
</dbReference>
<dbReference type="GO" id="GO:0004725">
    <property type="term" value="F:protein tyrosine phosphatase activity"/>
    <property type="evidence" value="ECO:0007669"/>
    <property type="project" value="UniProtKB-EC"/>
</dbReference>
<evidence type="ECO:0000256" key="9">
    <source>
        <dbReference type="ARBA" id="ARBA00022801"/>
    </source>
</evidence>
<dbReference type="InterPro" id="IPR000387">
    <property type="entry name" value="Tyr_Pase_dom"/>
</dbReference>
<keyword evidence="6" id="KW-0597">Phosphoprotein</keyword>
<evidence type="ECO:0000256" key="10">
    <source>
        <dbReference type="ARBA" id="ARBA00022912"/>
    </source>
</evidence>
<gene>
    <name evidence="17" type="primary">CDC14</name>
    <name evidence="17" type="ORF">DNF11_0582</name>
</gene>
<dbReference type="InterPro" id="IPR003595">
    <property type="entry name" value="Tyr_Pase_cat"/>
</dbReference>
<dbReference type="EC" id="3.1.3.48" evidence="4"/>
<protein>
    <recommendedName>
        <fullName evidence="4">protein-tyrosine-phosphatase</fullName>
        <ecNumber evidence="4">3.1.3.48</ecNumber>
    </recommendedName>
</protein>
<accession>A0A3G2S2K0</accession>
<dbReference type="Pfam" id="PF14671">
    <property type="entry name" value="DSPn"/>
    <property type="match status" value="1"/>
</dbReference>
<feature type="domain" description="Tyrosine specific protein phosphatases" evidence="16">
    <location>
        <begin position="353"/>
        <end position="418"/>
    </location>
</feature>
<dbReference type="EMBL" id="CP033148">
    <property type="protein sequence ID" value="AYO41532.1"/>
    <property type="molecule type" value="Genomic_DNA"/>
</dbReference>
<evidence type="ECO:0000256" key="2">
    <source>
        <dbReference type="ARBA" id="ARBA00004496"/>
    </source>
</evidence>
<dbReference type="InterPro" id="IPR029021">
    <property type="entry name" value="Prot-tyrosine_phosphatase-like"/>
</dbReference>
<evidence type="ECO:0000259" key="15">
    <source>
        <dbReference type="PROSITE" id="PS50054"/>
    </source>
</evidence>